<keyword evidence="4" id="KW-1185">Reference proteome</keyword>
<accession>S7XHS1</accession>
<dbReference type="InParanoid" id="S7XHS1"/>
<name>S7XHS1_SPRLO</name>
<evidence type="ECO:0000256" key="1">
    <source>
        <dbReference type="PROSITE-ProRule" id="PRU00175"/>
    </source>
</evidence>
<gene>
    <name evidence="3" type="ORF">SLOPH_1085</name>
</gene>
<comment type="caution">
    <text evidence="3">The sequence shown here is derived from an EMBL/GenBank/DDBJ whole genome shotgun (WGS) entry which is preliminary data.</text>
</comment>
<dbReference type="HOGENOM" id="CLU_950519_0_0_1"/>
<dbReference type="PROSITE" id="PS50089">
    <property type="entry name" value="ZF_RING_2"/>
    <property type="match status" value="1"/>
</dbReference>
<feature type="domain" description="RING-type" evidence="2">
    <location>
        <begin position="291"/>
        <end position="333"/>
    </location>
</feature>
<evidence type="ECO:0000313" key="3">
    <source>
        <dbReference type="EMBL" id="EPR78589.1"/>
    </source>
</evidence>
<dbReference type="GO" id="GO:0008270">
    <property type="term" value="F:zinc ion binding"/>
    <property type="evidence" value="ECO:0007669"/>
    <property type="project" value="UniProtKB-KW"/>
</dbReference>
<dbReference type="InterPro" id="IPR013083">
    <property type="entry name" value="Znf_RING/FYVE/PHD"/>
</dbReference>
<dbReference type="VEuPathDB" id="MicrosporidiaDB:SLOPH_1085"/>
<proteinExistence type="predicted"/>
<dbReference type="Proteomes" id="UP000014978">
    <property type="component" value="Unassembled WGS sequence"/>
</dbReference>
<organism evidence="3 4">
    <name type="scientific">Spraguea lophii (strain 42_110)</name>
    <name type="common">Microsporidian parasite</name>
    <dbReference type="NCBI Taxonomy" id="1358809"/>
    <lineage>
        <taxon>Eukaryota</taxon>
        <taxon>Fungi</taxon>
        <taxon>Fungi incertae sedis</taxon>
        <taxon>Microsporidia</taxon>
        <taxon>Spragueidae</taxon>
        <taxon>Spraguea</taxon>
    </lineage>
</organism>
<dbReference type="SUPFAM" id="SSF57850">
    <property type="entry name" value="RING/U-box"/>
    <property type="match status" value="1"/>
</dbReference>
<dbReference type="AlphaFoldDB" id="S7XHS1"/>
<dbReference type="Gene3D" id="3.30.40.10">
    <property type="entry name" value="Zinc/RING finger domain, C3HC4 (zinc finger)"/>
    <property type="match status" value="1"/>
</dbReference>
<reference evidence="4" key="1">
    <citation type="journal article" date="2013" name="PLoS Genet.">
        <title>The genome of Spraguea lophii and the basis of host-microsporidian interactions.</title>
        <authorList>
            <person name="Campbell S.E."/>
            <person name="Williams T.A."/>
            <person name="Yousuf A."/>
            <person name="Soanes D.M."/>
            <person name="Paszkiewicz K.H."/>
            <person name="Williams B.A.P."/>
        </authorList>
    </citation>
    <scope>NUCLEOTIDE SEQUENCE [LARGE SCALE GENOMIC DNA]</scope>
    <source>
        <strain evidence="4">42_110</strain>
    </source>
</reference>
<evidence type="ECO:0000313" key="4">
    <source>
        <dbReference type="Proteomes" id="UP000014978"/>
    </source>
</evidence>
<keyword evidence="1" id="KW-0863">Zinc-finger</keyword>
<protein>
    <recommendedName>
        <fullName evidence="2">RING-type domain-containing protein</fullName>
    </recommendedName>
</protein>
<evidence type="ECO:0000259" key="2">
    <source>
        <dbReference type="PROSITE" id="PS50089"/>
    </source>
</evidence>
<keyword evidence="1" id="KW-0862">Zinc</keyword>
<keyword evidence="1" id="KW-0479">Metal-binding</keyword>
<sequence length="341" mass="40392">MFIFLFHLSYILSTEPNDSALSTEPGDTIPSTQSHDSALSIQLHNIVYRGFFYNSWLKDDAPTSYEEHLSIDSLNTQRFYLYTHYQIYNATTKMNNIPINAEMTHRLICEYINILKKNITFFDIHLLPSLTAYIIPEIMDKFYNTYVLHCNAAYDMVDYVLTLEINNITMNFNPFTIIFEISTYLNTNEFNLRIVLLYSFITLHKNLQTHRQIHCPNTPYTTIPINPPTNKIFIKDDNSIKTCKNEDSCIKKCRNEDSCIKTCRDEDNRIKKVRMRRTLKLFKLQMQQIKCNICHKIITEEEYIFSFLCKHKAHLVCFKKIFLTRNTEQCFTCGKSFWNRN</sequence>
<dbReference type="EMBL" id="ATCN01000685">
    <property type="protein sequence ID" value="EPR78589.1"/>
    <property type="molecule type" value="Genomic_DNA"/>
</dbReference>
<dbReference type="InterPro" id="IPR001841">
    <property type="entry name" value="Znf_RING"/>
</dbReference>